<evidence type="ECO:0000313" key="5">
    <source>
        <dbReference type="Proteomes" id="UP000800041"/>
    </source>
</evidence>
<gene>
    <name evidence="4" type="ORF">K402DRAFT_342420</name>
</gene>
<sequence length="461" mass="50845">MPSKSGPESVSNLIFPTAATSLSETLSSLKRSALSISNRLKSVSHDAEFVQSVASAWKLPLVANERCGGWYIHPSRRGIEGENGKRLGGSAYFKSTDGHTGEWAFSQRRLNLQVLDVVGRAKGCIIVDSTRRGKSMPDALSKTVPIWCAVMNRVLYPDKSDAHGLHTPPQVVSRSEHAQIEARLDGFVRQLQELSLNLEELRGTLAKPMRPVWVTADSEIPEDIPEFEDAYPVVLCTASRRVPGGEVSEGGYVQGAGDDSEGWGHGLTSALYWEHKDLLMSTDEEDLPHLIEGIIAESRAQSDRSPEVQIKPTTWLSVGTLDTVRSAEDSHFDGVIYCSEESDQSILSKLSKRSLHLECGENKLGSRDLRRELPKISDFFQKQSPFEHLIVCCDSGKDISIGVALAVLCLYADSQGKIISHNQTNMNKSFIRQRLSWIMSSYPEANPSRSTLNSVNSFLMS</sequence>
<dbReference type="InterPro" id="IPR033421">
    <property type="entry name" value="Rit1_DUSP-like"/>
</dbReference>
<evidence type="ECO:0000256" key="1">
    <source>
        <dbReference type="SAM" id="Coils"/>
    </source>
</evidence>
<feature type="domain" description="Rit1 N-terminal" evidence="3">
    <location>
        <begin position="29"/>
        <end position="295"/>
    </location>
</feature>
<dbReference type="AlphaFoldDB" id="A0A6G1GKH7"/>
<evidence type="ECO:0000259" key="2">
    <source>
        <dbReference type="Pfam" id="PF04179"/>
    </source>
</evidence>
<dbReference type="OrthoDB" id="45256at2759"/>
<organism evidence="4 5">
    <name type="scientific">Aulographum hederae CBS 113979</name>
    <dbReference type="NCBI Taxonomy" id="1176131"/>
    <lineage>
        <taxon>Eukaryota</taxon>
        <taxon>Fungi</taxon>
        <taxon>Dikarya</taxon>
        <taxon>Ascomycota</taxon>
        <taxon>Pezizomycotina</taxon>
        <taxon>Dothideomycetes</taxon>
        <taxon>Pleosporomycetidae</taxon>
        <taxon>Aulographales</taxon>
        <taxon>Aulographaceae</taxon>
    </lineage>
</organism>
<evidence type="ECO:0000259" key="3">
    <source>
        <dbReference type="Pfam" id="PF17184"/>
    </source>
</evidence>
<protein>
    <submittedName>
        <fullName evidence="4">tRNA a64-2'-O-ribosylphosphate transferase</fullName>
    </submittedName>
</protein>
<feature type="coiled-coil region" evidence="1">
    <location>
        <begin position="177"/>
        <end position="204"/>
    </location>
</feature>
<name>A0A6G1GKH7_9PEZI</name>
<dbReference type="GO" id="GO:0019988">
    <property type="term" value="P:charged-tRNA amino acid modification"/>
    <property type="evidence" value="ECO:0007669"/>
    <property type="project" value="InterPro"/>
</dbReference>
<feature type="non-terminal residue" evidence="4">
    <location>
        <position position="461"/>
    </location>
</feature>
<feature type="domain" description="Rit1 DUSP-like" evidence="2">
    <location>
        <begin position="354"/>
        <end position="459"/>
    </location>
</feature>
<dbReference type="GO" id="GO:0043399">
    <property type="term" value="F:tRNA adenosine(64)-2'-O-ribosylphosphate transferase activity"/>
    <property type="evidence" value="ECO:0007669"/>
    <property type="project" value="InterPro"/>
</dbReference>
<keyword evidence="5" id="KW-1185">Reference proteome</keyword>
<dbReference type="InterPro" id="IPR007306">
    <property type="entry name" value="Rit1"/>
</dbReference>
<evidence type="ECO:0000313" key="4">
    <source>
        <dbReference type="EMBL" id="KAF1981421.1"/>
    </source>
</evidence>
<dbReference type="GO" id="GO:0005737">
    <property type="term" value="C:cytoplasm"/>
    <property type="evidence" value="ECO:0007669"/>
    <property type="project" value="TreeGrafter"/>
</dbReference>
<accession>A0A6G1GKH7</accession>
<keyword evidence="4" id="KW-0808">Transferase</keyword>
<proteinExistence type="predicted"/>
<dbReference type="PANTHER" id="PTHR31811:SF0">
    <property type="entry name" value="TRNA A64-2'-O-RIBOSYLPHOSPHATE TRANSFERASE"/>
    <property type="match status" value="1"/>
</dbReference>
<dbReference type="InterPro" id="IPR033449">
    <property type="entry name" value="Rit1_N"/>
</dbReference>
<dbReference type="Pfam" id="PF04179">
    <property type="entry name" value="Init_tRNA_PT"/>
    <property type="match status" value="1"/>
</dbReference>
<dbReference type="Proteomes" id="UP000800041">
    <property type="component" value="Unassembled WGS sequence"/>
</dbReference>
<dbReference type="Pfam" id="PF17184">
    <property type="entry name" value="Rit1_C"/>
    <property type="match status" value="1"/>
</dbReference>
<reference evidence="4" key="1">
    <citation type="journal article" date="2020" name="Stud. Mycol.">
        <title>101 Dothideomycetes genomes: a test case for predicting lifestyles and emergence of pathogens.</title>
        <authorList>
            <person name="Haridas S."/>
            <person name="Albert R."/>
            <person name="Binder M."/>
            <person name="Bloem J."/>
            <person name="Labutti K."/>
            <person name="Salamov A."/>
            <person name="Andreopoulos B."/>
            <person name="Baker S."/>
            <person name="Barry K."/>
            <person name="Bills G."/>
            <person name="Bluhm B."/>
            <person name="Cannon C."/>
            <person name="Castanera R."/>
            <person name="Culley D."/>
            <person name="Daum C."/>
            <person name="Ezra D."/>
            <person name="Gonzalez J."/>
            <person name="Henrissat B."/>
            <person name="Kuo A."/>
            <person name="Liang C."/>
            <person name="Lipzen A."/>
            <person name="Lutzoni F."/>
            <person name="Magnuson J."/>
            <person name="Mondo S."/>
            <person name="Nolan M."/>
            <person name="Ohm R."/>
            <person name="Pangilinan J."/>
            <person name="Park H.-J."/>
            <person name="Ramirez L."/>
            <person name="Alfaro M."/>
            <person name="Sun H."/>
            <person name="Tritt A."/>
            <person name="Yoshinaga Y."/>
            <person name="Zwiers L.-H."/>
            <person name="Turgeon B."/>
            <person name="Goodwin S."/>
            <person name="Spatafora J."/>
            <person name="Crous P."/>
            <person name="Grigoriev I."/>
        </authorList>
    </citation>
    <scope>NUCLEOTIDE SEQUENCE</scope>
    <source>
        <strain evidence="4">CBS 113979</strain>
    </source>
</reference>
<dbReference type="PANTHER" id="PTHR31811">
    <property type="entry name" value="TRNA A64-2'-O-RIBOSYLPHOSPHATE TRANSFERASE"/>
    <property type="match status" value="1"/>
</dbReference>
<dbReference type="PIRSF" id="PIRSF007747">
    <property type="entry name" value="Ribosyl_Ptfrase"/>
    <property type="match status" value="1"/>
</dbReference>
<dbReference type="EMBL" id="ML977199">
    <property type="protein sequence ID" value="KAF1981421.1"/>
    <property type="molecule type" value="Genomic_DNA"/>
</dbReference>
<keyword evidence="1" id="KW-0175">Coiled coil</keyword>